<evidence type="ECO:0008006" key="4">
    <source>
        <dbReference type="Google" id="ProtNLM"/>
    </source>
</evidence>
<comment type="caution">
    <text evidence="2">The sequence shown here is derived from an EMBL/GenBank/DDBJ whole genome shotgun (WGS) entry which is preliminary data.</text>
</comment>
<sequence length="369" mass="38806">MNTELDQALRDAFERIGSAPPPTGVGPAVVRRVRRQHRLRVTFTAAAAVVLTAATVPVGVQLTQGRSAQPGGGLAGHRWVVTAYSGLQATDASPKPRSLLLDKATGAYVSLPYLSALPSPDGTRVLVRTGDDTPSSPLRSGILDPGTGNVRWISTYTGQGTWSPDGTEILFTVRARLSDTGFAIVDAATLKASFAKVDFTEDNSTGLDFVWAPSGQEVAITVSHSGGQESQIDPVTGVRFYNRGGMLTHSVPATAELQSEYAFSPRGTQIALHDDPVGGAPARIVDANTGTVQKTVRLSGRNDIVGWADDNHLIVRHWADDLSGSQLRIVNLAGHVDTSVNLRVDASIADQVVVGSAEDLSPNAAGLAF</sequence>
<evidence type="ECO:0000256" key="1">
    <source>
        <dbReference type="SAM" id="Phobius"/>
    </source>
</evidence>
<organism evidence="2 3">
    <name type="scientific">Rugosimonospora africana</name>
    <dbReference type="NCBI Taxonomy" id="556532"/>
    <lineage>
        <taxon>Bacteria</taxon>
        <taxon>Bacillati</taxon>
        <taxon>Actinomycetota</taxon>
        <taxon>Actinomycetes</taxon>
        <taxon>Micromonosporales</taxon>
        <taxon>Micromonosporaceae</taxon>
        <taxon>Rugosimonospora</taxon>
    </lineage>
</organism>
<dbReference type="SUPFAM" id="SSF82171">
    <property type="entry name" value="DPP6 N-terminal domain-like"/>
    <property type="match status" value="1"/>
</dbReference>
<dbReference type="Proteomes" id="UP000642748">
    <property type="component" value="Unassembled WGS sequence"/>
</dbReference>
<dbReference type="AlphaFoldDB" id="A0A8J3VVG2"/>
<evidence type="ECO:0000313" key="2">
    <source>
        <dbReference type="EMBL" id="GIH19693.1"/>
    </source>
</evidence>
<keyword evidence="1" id="KW-0812">Transmembrane</keyword>
<keyword evidence="1" id="KW-1133">Transmembrane helix</keyword>
<dbReference type="Gene3D" id="2.120.10.30">
    <property type="entry name" value="TolB, C-terminal domain"/>
    <property type="match status" value="1"/>
</dbReference>
<keyword evidence="1" id="KW-0472">Membrane</keyword>
<name>A0A8J3VVG2_9ACTN</name>
<dbReference type="EMBL" id="BONZ01000084">
    <property type="protein sequence ID" value="GIH19693.1"/>
    <property type="molecule type" value="Genomic_DNA"/>
</dbReference>
<protein>
    <recommendedName>
        <fullName evidence="4">WD40 repeat protein</fullName>
    </recommendedName>
</protein>
<dbReference type="InterPro" id="IPR011042">
    <property type="entry name" value="6-blade_b-propeller_TolB-like"/>
</dbReference>
<evidence type="ECO:0000313" key="3">
    <source>
        <dbReference type="Proteomes" id="UP000642748"/>
    </source>
</evidence>
<reference evidence="2" key="1">
    <citation type="submission" date="2021-01" db="EMBL/GenBank/DDBJ databases">
        <title>Whole genome shotgun sequence of Rugosimonospora africana NBRC 104875.</title>
        <authorList>
            <person name="Komaki H."/>
            <person name="Tamura T."/>
        </authorList>
    </citation>
    <scope>NUCLEOTIDE SEQUENCE</scope>
    <source>
        <strain evidence="2">NBRC 104875</strain>
    </source>
</reference>
<gene>
    <name evidence="2" type="ORF">Raf01_78650</name>
</gene>
<keyword evidence="3" id="KW-1185">Reference proteome</keyword>
<proteinExistence type="predicted"/>
<accession>A0A8J3VVG2</accession>
<feature type="transmembrane region" description="Helical" evidence="1">
    <location>
        <begin position="41"/>
        <end position="60"/>
    </location>
</feature>